<comment type="caution">
    <text evidence="2">The sequence shown here is derived from an EMBL/GenBank/DDBJ whole genome shotgun (WGS) entry which is preliminary data.</text>
</comment>
<dbReference type="EMBL" id="JAQLOI010000003">
    <property type="protein sequence ID" value="MDB1125828.1"/>
    <property type="molecule type" value="Genomic_DNA"/>
</dbReference>
<evidence type="ECO:0000313" key="2">
    <source>
        <dbReference type="EMBL" id="MDB1125828.1"/>
    </source>
</evidence>
<dbReference type="Proteomes" id="UP001210678">
    <property type="component" value="Unassembled WGS sequence"/>
</dbReference>
<gene>
    <name evidence="2" type="ORF">PGX00_20050</name>
</gene>
<protein>
    <submittedName>
        <fullName evidence="2">DUF3570 domain-containing protein</fullName>
    </submittedName>
</protein>
<dbReference type="Pfam" id="PF12094">
    <property type="entry name" value="DUF3570"/>
    <property type="match status" value="1"/>
</dbReference>
<feature type="chain" id="PRO_5045998066" evidence="1">
    <location>
        <begin position="28"/>
        <end position="431"/>
    </location>
</feature>
<keyword evidence="1" id="KW-0732">Signal</keyword>
<name>A0ABT4YW64_9VIBR</name>
<accession>A0ABT4YW64</accession>
<evidence type="ECO:0000256" key="1">
    <source>
        <dbReference type="SAM" id="SignalP"/>
    </source>
</evidence>
<feature type="signal peptide" evidence="1">
    <location>
        <begin position="1"/>
        <end position="27"/>
    </location>
</feature>
<sequence length="431" mass="48485">MQLTNIGKISSALAVASQLLISPNAQADESNSDAMWDFDSAFLYYGEDSDRVMASEGMFAAKRTNGDGQVFSSKLTIDALTGASPTGAVAQNEAQTFTRPSGDGSYVVAPGDTPLDDTFHDTRVQLNLGWSSPINRVWDWSTGLHLSKEYDYLSLGGNLGFTRALNQNNTEFSMGIGGYFDTIEPEGGVPVGGSEMVYRNDYSSDAEFNAAFENTRRDSSETKATTELNFGVSQVINRWLITSFNYNYSLVSGYLTDPFKLMSVVDDSGTTQQILYENRPDSRTKHVLFWQTKANISGQVLDVSYRYMLDDWEMDSHTIDLRYNYTFSNNHYFEPHIRFYTQSEADFYSPYLMESSQVPEFMSADYRLGKMNTYTLGFKYGLPINDDELAFRLEYYVQQPKNAGFDEPGQLAQQDLYPEISAIIAQVNYSF</sequence>
<proteinExistence type="predicted"/>
<organism evidence="2 3">
    <name type="scientific">Vibrio algarum</name>
    <dbReference type="NCBI Taxonomy" id="3020714"/>
    <lineage>
        <taxon>Bacteria</taxon>
        <taxon>Pseudomonadati</taxon>
        <taxon>Pseudomonadota</taxon>
        <taxon>Gammaproteobacteria</taxon>
        <taxon>Vibrionales</taxon>
        <taxon>Vibrionaceae</taxon>
        <taxon>Vibrio</taxon>
    </lineage>
</organism>
<evidence type="ECO:0000313" key="3">
    <source>
        <dbReference type="Proteomes" id="UP001210678"/>
    </source>
</evidence>
<reference evidence="2 3" key="1">
    <citation type="submission" date="2023-01" db="EMBL/GenBank/DDBJ databases">
        <title>Vibrio sp. KJ40-1 sp.nov, isolated from marine algae.</title>
        <authorList>
            <person name="Butt M."/>
            <person name="Kim J.M.J."/>
            <person name="Jeon C.O.C."/>
        </authorList>
    </citation>
    <scope>NUCLEOTIDE SEQUENCE [LARGE SCALE GENOMIC DNA]</scope>
    <source>
        <strain evidence="2 3">KJ40-1</strain>
    </source>
</reference>
<dbReference type="InterPro" id="IPR021953">
    <property type="entry name" value="DUF3570"/>
</dbReference>
<keyword evidence="3" id="KW-1185">Reference proteome</keyword>
<dbReference type="RefSeq" id="WP_272139890.1">
    <property type="nucleotide sequence ID" value="NZ_JAQLOI010000003.1"/>
</dbReference>